<dbReference type="Proteomes" id="UP001164929">
    <property type="component" value="Chromosome 4"/>
</dbReference>
<evidence type="ECO:0000313" key="2">
    <source>
        <dbReference type="Proteomes" id="UP001164929"/>
    </source>
</evidence>
<gene>
    <name evidence="1" type="ORF">NC653_010390</name>
</gene>
<comment type="caution">
    <text evidence="1">The sequence shown here is derived from an EMBL/GenBank/DDBJ whole genome shotgun (WGS) entry which is preliminary data.</text>
</comment>
<dbReference type="AlphaFoldDB" id="A0AAD6QZN0"/>
<organism evidence="1 2">
    <name type="scientific">Populus alba x Populus x berolinensis</name>
    <dbReference type="NCBI Taxonomy" id="444605"/>
    <lineage>
        <taxon>Eukaryota</taxon>
        <taxon>Viridiplantae</taxon>
        <taxon>Streptophyta</taxon>
        <taxon>Embryophyta</taxon>
        <taxon>Tracheophyta</taxon>
        <taxon>Spermatophyta</taxon>
        <taxon>Magnoliopsida</taxon>
        <taxon>eudicotyledons</taxon>
        <taxon>Gunneridae</taxon>
        <taxon>Pentapetalae</taxon>
        <taxon>rosids</taxon>
        <taxon>fabids</taxon>
        <taxon>Malpighiales</taxon>
        <taxon>Salicaceae</taxon>
        <taxon>Saliceae</taxon>
        <taxon>Populus</taxon>
    </lineage>
</organism>
<sequence>MDTSNMSKIADKVFKMLDAIVDRVREENVVGDTHRRQGNEEGKEWLQIHQFLLFNR</sequence>
<reference evidence="1 2" key="1">
    <citation type="journal article" date="2023" name="Mol. Ecol. Resour.">
        <title>Chromosome-level genome assembly of a triploid poplar Populus alba 'Berolinensis'.</title>
        <authorList>
            <person name="Chen S."/>
            <person name="Yu Y."/>
            <person name="Wang X."/>
            <person name="Wang S."/>
            <person name="Zhang T."/>
            <person name="Zhou Y."/>
            <person name="He R."/>
            <person name="Meng N."/>
            <person name="Wang Y."/>
            <person name="Liu W."/>
            <person name="Liu Z."/>
            <person name="Liu J."/>
            <person name="Guo Q."/>
            <person name="Huang H."/>
            <person name="Sederoff R.R."/>
            <person name="Wang G."/>
            <person name="Qu G."/>
            <person name="Chen S."/>
        </authorList>
    </citation>
    <scope>NUCLEOTIDE SEQUENCE [LARGE SCALE GENOMIC DNA]</scope>
    <source>
        <strain evidence="1">SC-2020</strain>
    </source>
</reference>
<proteinExistence type="predicted"/>
<accession>A0AAD6QZN0</accession>
<name>A0AAD6QZN0_9ROSI</name>
<dbReference type="EMBL" id="JAQIZT010000004">
    <property type="protein sequence ID" value="KAJ6999638.1"/>
    <property type="molecule type" value="Genomic_DNA"/>
</dbReference>
<evidence type="ECO:0000313" key="1">
    <source>
        <dbReference type="EMBL" id="KAJ6999638.1"/>
    </source>
</evidence>
<keyword evidence="2" id="KW-1185">Reference proteome</keyword>
<protein>
    <submittedName>
        <fullName evidence="1">Uncharacterized protein</fullName>
    </submittedName>
</protein>